<protein>
    <submittedName>
        <fullName evidence="1">Phage tail protein</fullName>
    </submittedName>
</protein>
<gene>
    <name evidence="1" type="ORF">BVL52_08800</name>
</gene>
<evidence type="ECO:0000313" key="2">
    <source>
        <dbReference type="Proteomes" id="UP000189310"/>
    </source>
</evidence>
<keyword evidence="2" id="KW-1185">Reference proteome</keyword>
<dbReference type="InterPro" id="IPR014918">
    <property type="entry name" value="Phage_tail_3"/>
</dbReference>
<organism evidence="1 2">
    <name type="scientific">Pseudomonas oryzihabitans</name>
    <dbReference type="NCBI Taxonomy" id="47885"/>
    <lineage>
        <taxon>Bacteria</taxon>
        <taxon>Pseudomonadati</taxon>
        <taxon>Pseudomonadota</taxon>
        <taxon>Gammaproteobacteria</taxon>
        <taxon>Pseudomonadales</taxon>
        <taxon>Pseudomonadaceae</taxon>
        <taxon>Pseudomonas</taxon>
    </lineage>
</organism>
<evidence type="ECO:0000313" key="1">
    <source>
        <dbReference type="EMBL" id="ONN71731.1"/>
    </source>
</evidence>
<reference evidence="1 2" key="1">
    <citation type="submission" date="2017-01" db="EMBL/GenBank/DDBJ databases">
        <title>Pseudomonas psychrotolerans genome sequencing and assembly.</title>
        <authorList>
            <person name="Vyas B."/>
            <person name="Mayilraj S."/>
        </authorList>
    </citation>
    <scope>NUCLEOTIDE SEQUENCE [LARGE SCALE GENOMIC DNA]</scope>
    <source>
        <strain evidence="1 2">SDS18</strain>
    </source>
</reference>
<dbReference type="Pfam" id="PF08813">
    <property type="entry name" value="Phage_tail_3"/>
    <property type="match status" value="1"/>
</dbReference>
<accession>A0ABX3IV30</accession>
<name>A0ABX3IV30_9PSED</name>
<dbReference type="Gene3D" id="4.10.410.40">
    <property type="match status" value="1"/>
</dbReference>
<dbReference type="Proteomes" id="UP000189310">
    <property type="component" value="Unassembled WGS sequence"/>
</dbReference>
<comment type="caution">
    <text evidence="1">The sequence shown here is derived from an EMBL/GenBank/DDBJ whole genome shotgun (WGS) entry which is preliminary data.</text>
</comment>
<proteinExistence type="predicted"/>
<sequence length="215" mass="22919">MGYRLPNGATMEIAATRGLAINATAISNANPAVVTSVGHGLANGDIIILQSGWTRLNERPFRVSGVTTDSFQLEGVDTTNADVYTAGGGTGTVREVLTWAQVSQITDVATSGGEQQFATFGFLEEDEDRQLPTTKSAMSMTLTVADDPALPYVAICEAADDDREPRAWRLNLPNGSKILYNAYTSISATPSLSRNNLMTRTITLSLAGRPVRYAA</sequence>
<dbReference type="EMBL" id="MTLN01000004">
    <property type="protein sequence ID" value="ONN71731.1"/>
    <property type="molecule type" value="Genomic_DNA"/>
</dbReference>
<dbReference type="RefSeq" id="WP_077171713.1">
    <property type="nucleotide sequence ID" value="NZ_MTLN01000004.1"/>
</dbReference>